<gene>
    <name evidence="1" type="ORF">M5K25_005729</name>
</gene>
<name>A0ABD0VJM0_DENTH</name>
<organism evidence="1 2">
    <name type="scientific">Dendrobium thyrsiflorum</name>
    <name type="common">Pinecone-like raceme dendrobium</name>
    <name type="synonym">Orchid</name>
    <dbReference type="NCBI Taxonomy" id="117978"/>
    <lineage>
        <taxon>Eukaryota</taxon>
        <taxon>Viridiplantae</taxon>
        <taxon>Streptophyta</taxon>
        <taxon>Embryophyta</taxon>
        <taxon>Tracheophyta</taxon>
        <taxon>Spermatophyta</taxon>
        <taxon>Magnoliopsida</taxon>
        <taxon>Liliopsida</taxon>
        <taxon>Asparagales</taxon>
        <taxon>Orchidaceae</taxon>
        <taxon>Epidendroideae</taxon>
        <taxon>Malaxideae</taxon>
        <taxon>Dendrobiinae</taxon>
        <taxon>Dendrobium</taxon>
    </lineage>
</organism>
<dbReference type="AlphaFoldDB" id="A0ABD0VJM0"/>
<proteinExistence type="predicted"/>
<comment type="caution">
    <text evidence="1">The sequence shown here is derived from an EMBL/GenBank/DDBJ whole genome shotgun (WGS) entry which is preliminary data.</text>
</comment>
<evidence type="ECO:0000313" key="1">
    <source>
        <dbReference type="EMBL" id="KAL0924871.1"/>
    </source>
</evidence>
<keyword evidence="2" id="KW-1185">Reference proteome</keyword>
<evidence type="ECO:0000313" key="2">
    <source>
        <dbReference type="Proteomes" id="UP001552299"/>
    </source>
</evidence>
<protein>
    <submittedName>
        <fullName evidence="1">Uncharacterized protein</fullName>
    </submittedName>
</protein>
<dbReference type="Proteomes" id="UP001552299">
    <property type="component" value="Unassembled WGS sequence"/>
</dbReference>
<sequence length="121" mass="13991">MSFFSESSIARPVQLNAPSGRTAFRRRRVAKPMYRRRNVRWRRRLSDSKAVLRRLQALKDLIPSIKNRTAGDEVALPQPVNADRIFEDAAGYILRLKTQVEILRHLVDFYSPKEGDAEVVL</sequence>
<dbReference type="EMBL" id="JANQDX010000005">
    <property type="protein sequence ID" value="KAL0924871.1"/>
    <property type="molecule type" value="Genomic_DNA"/>
</dbReference>
<reference evidence="1 2" key="1">
    <citation type="journal article" date="2024" name="Plant Biotechnol. J.">
        <title>Dendrobium thyrsiflorum genome and its molecular insights into genes involved in important horticultural traits.</title>
        <authorList>
            <person name="Chen B."/>
            <person name="Wang J.Y."/>
            <person name="Zheng P.J."/>
            <person name="Li K.L."/>
            <person name="Liang Y.M."/>
            <person name="Chen X.F."/>
            <person name="Zhang C."/>
            <person name="Zhao X."/>
            <person name="He X."/>
            <person name="Zhang G.Q."/>
            <person name="Liu Z.J."/>
            <person name="Xu Q."/>
        </authorList>
    </citation>
    <scope>NUCLEOTIDE SEQUENCE [LARGE SCALE GENOMIC DNA]</scope>
    <source>
        <strain evidence="1">GZMU011</strain>
    </source>
</reference>
<accession>A0ABD0VJM0</accession>